<dbReference type="VEuPathDB" id="VectorBase:GMOY006335"/>
<dbReference type="InterPro" id="IPR029035">
    <property type="entry name" value="DHS-like_NAD/FAD-binding_dom"/>
</dbReference>
<dbReference type="EnsemblMetazoa" id="GMOY006335-RA">
    <property type="protein sequence ID" value="GMOY006335-PA"/>
    <property type="gene ID" value="GMOY006335"/>
</dbReference>
<proteinExistence type="predicted"/>
<evidence type="ECO:0000313" key="2">
    <source>
        <dbReference type="Proteomes" id="UP000092444"/>
    </source>
</evidence>
<protein>
    <recommendedName>
        <fullName evidence="3">Deacetylase sirtuin-type domain-containing protein</fullName>
    </recommendedName>
</protein>
<keyword evidence="2" id="KW-1185">Reference proteome</keyword>
<dbReference type="STRING" id="37546.A0A1B0FQV6"/>
<dbReference type="SUPFAM" id="SSF52467">
    <property type="entry name" value="DHS-like NAD/FAD-binding domain"/>
    <property type="match status" value="1"/>
</dbReference>
<accession>A0A1B0FQV6</accession>
<evidence type="ECO:0008006" key="3">
    <source>
        <dbReference type="Google" id="ProtNLM"/>
    </source>
</evidence>
<reference evidence="1" key="1">
    <citation type="submission" date="2020-05" db="UniProtKB">
        <authorList>
            <consortium name="EnsemblMetazoa"/>
        </authorList>
    </citation>
    <scope>IDENTIFICATION</scope>
    <source>
        <strain evidence="1">Yale</strain>
    </source>
</reference>
<dbReference type="Proteomes" id="UP000092444">
    <property type="component" value="Unassembled WGS sequence"/>
</dbReference>
<evidence type="ECO:0000313" key="1">
    <source>
        <dbReference type="EnsemblMetazoa" id="GMOY006335-PA"/>
    </source>
</evidence>
<organism evidence="1 2">
    <name type="scientific">Glossina morsitans morsitans</name>
    <name type="common">Savannah tsetse fly</name>
    <dbReference type="NCBI Taxonomy" id="37546"/>
    <lineage>
        <taxon>Eukaryota</taxon>
        <taxon>Metazoa</taxon>
        <taxon>Ecdysozoa</taxon>
        <taxon>Arthropoda</taxon>
        <taxon>Hexapoda</taxon>
        <taxon>Insecta</taxon>
        <taxon>Pterygota</taxon>
        <taxon>Neoptera</taxon>
        <taxon>Endopterygota</taxon>
        <taxon>Diptera</taxon>
        <taxon>Brachycera</taxon>
        <taxon>Muscomorpha</taxon>
        <taxon>Hippoboscoidea</taxon>
        <taxon>Glossinidae</taxon>
        <taxon>Glossina</taxon>
    </lineage>
</organism>
<dbReference type="EMBL" id="CCAG010019905">
    <property type="status" value="NOT_ANNOTATED_CDS"/>
    <property type="molecule type" value="Genomic_DNA"/>
</dbReference>
<name>A0A1B0FQV6_GLOMM</name>
<dbReference type="Gene3D" id="3.40.50.1220">
    <property type="entry name" value="TPP-binding domain"/>
    <property type="match status" value="1"/>
</dbReference>
<sequence length="94" mass="10605">MASDKDKCDLLIVMGSSLKVRPVALITSSIPANIPQTYREQLHHLEFNVELLGVGDAIINQICYRLGEDWQQACFNDEKCFLKFLGFSLSSLTR</sequence>
<dbReference type="AlphaFoldDB" id="A0A1B0FQV6"/>